<evidence type="ECO:0000259" key="2">
    <source>
        <dbReference type="Pfam" id="PF01926"/>
    </source>
</evidence>
<keyword evidence="1" id="KW-0175">Coiled coil</keyword>
<dbReference type="InterPro" id="IPR006073">
    <property type="entry name" value="GTP-bd"/>
</dbReference>
<dbReference type="SUPFAM" id="SSF52540">
    <property type="entry name" value="P-loop containing nucleoside triphosphate hydrolases"/>
    <property type="match status" value="1"/>
</dbReference>
<dbReference type="Pfam" id="PF01926">
    <property type="entry name" value="MMR_HSR1"/>
    <property type="match status" value="1"/>
</dbReference>
<dbReference type="GO" id="GO:0005525">
    <property type="term" value="F:GTP binding"/>
    <property type="evidence" value="ECO:0007669"/>
    <property type="project" value="InterPro"/>
</dbReference>
<name>A0A6A6QX30_9PEZI</name>
<dbReference type="InterPro" id="IPR027417">
    <property type="entry name" value="P-loop_NTPase"/>
</dbReference>
<evidence type="ECO:0000313" key="4">
    <source>
        <dbReference type="Proteomes" id="UP000799750"/>
    </source>
</evidence>
<keyword evidence="4" id="KW-1185">Reference proteome</keyword>
<gene>
    <name evidence="3" type="ORF">BU16DRAFT_443828</name>
</gene>
<dbReference type="Gene3D" id="3.40.50.300">
    <property type="entry name" value="P-loop containing nucleotide triphosphate hydrolases"/>
    <property type="match status" value="1"/>
</dbReference>
<feature type="coiled-coil region" evidence="1">
    <location>
        <begin position="216"/>
        <end position="280"/>
    </location>
</feature>
<feature type="domain" description="G" evidence="2">
    <location>
        <begin position="4"/>
        <end position="73"/>
    </location>
</feature>
<evidence type="ECO:0000256" key="1">
    <source>
        <dbReference type="SAM" id="Coils"/>
    </source>
</evidence>
<protein>
    <submittedName>
        <fullName evidence="3">P-loop containing nucleoside triphosphate hydrolase protein</fullName>
    </submittedName>
</protein>
<accession>A0A6A6QX30</accession>
<dbReference type="AlphaFoldDB" id="A0A6A6QX30"/>
<reference evidence="3" key="1">
    <citation type="journal article" date="2020" name="Stud. Mycol.">
        <title>101 Dothideomycetes genomes: a test case for predicting lifestyles and emergence of pathogens.</title>
        <authorList>
            <person name="Haridas S."/>
            <person name="Albert R."/>
            <person name="Binder M."/>
            <person name="Bloem J."/>
            <person name="Labutti K."/>
            <person name="Salamov A."/>
            <person name="Andreopoulos B."/>
            <person name="Baker S."/>
            <person name="Barry K."/>
            <person name="Bills G."/>
            <person name="Bluhm B."/>
            <person name="Cannon C."/>
            <person name="Castanera R."/>
            <person name="Culley D."/>
            <person name="Daum C."/>
            <person name="Ezra D."/>
            <person name="Gonzalez J."/>
            <person name="Henrissat B."/>
            <person name="Kuo A."/>
            <person name="Liang C."/>
            <person name="Lipzen A."/>
            <person name="Lutzoni F."/>
            <person name="Magnuson J."/>
            <person name="Mondo S."/>
            <person name="Nolan M."/>
            <person name="Ohm R."/>
            <person name="Pangilinan J."/>
            <person name="Park H.-J."/>
            <person name="Ramirez L."/>
            <person name="Alfaro M."/>
            <person name="Sun H."/>
            <person name="Tritt A."/>
            <person name="Yoshinaga Y."/>
            <person name="Zwiers L.-H."/>
            <person name="Turgeon B."/>
            <person name="Goodwin S."/>
            <person name="Spatafora J."/>
            <person name="Crous P."/>
            <person name="Grigoriev I."/>
        </authorList>
    </citation>
    <scope>NUCLEOTIDE SEQUENCE</scope>
    <source>
        <strain evidence="3">CBS 269.34</strain>
    </source>
</reference>
<dbReference type="CDD" id="cd00882">
    <property type="entry name" value="Ras_like_GTPase"/>
    <property type="match status" value="1"/>
</dbReference>
<feature type="non-terminal residue" evidence="3">
    <location>
        <position position="294"/>
    </location>
</feature>
<proteinExistence type="predicted"/>
<organism evidence="3 4">
    <name type="scientific">Lophium mytilinum</name>
    <dbReference type="NCBI Taxonomy" id="390894"/>
    <lineage>
        <taxon>Eukaryota</taxon>
        <taxon>Fungi</taxon>
        <taxon>Dikarya</taxon>
        <taxon>Ascomycota</taxon>
        <taxon>Pezizomycotina</taxon>
        <taxon>Dothideomycetes</taxon>
        <taxon>Pleosporomycetidae</taxon>
        <taxon>Mytilinidiales</taxon>
        <taxon>Mytilinidiaceae</taxon>
        <taxon>Lophium</taxon>
    </lineage>
</organism>
<dbReference type="OrthoDB" id="8954335at2759"/>
<sequence length="294" mass="33968">DMFIAVMGVTGAGKSSFISLCSGQQVEIGHDLQACTSAVAVYKCQYSNSRTIYLIDTPGFDDTNRSDTEVLREIASWLIESYTDKVYLNGIIYLHRISDIRMHGSAKKNLLMFKKLCGPKALKNVILATTMWDRVTPEEGARREAQLKNTPEFWGWMLNNGSRICRHTPNRDAAMTLLEQFVQGESRVTLALQSQMVDEHMTLDQTGAGKELEFEIQKERAKFAQELREVQESMQEAVRARDKESERAMRELQDDYSRRMEELEHDRSQLKISMEKLHEERYAKLERMLKQQQE</sequence>
<dbReference type="Proteomes" id="UP000799750">
    <property type="component" value="Unassembled WGS sequence"/>
</dbReference>
<feature type="non-terminal residue" evidence="3">
    <location>
        <position position="1"/>
    </location>
</feature>
<dbReference type="EMBL" id="MU004187">
    <property type="protein sequence ID" value="KAF2496981.1"/>
    <property type="molecule type" value="Genomic_DNA"/>
</dbReference>
<evidence type="ECO:0000313" key="3">
    <source>
        <dbReference type="EMBL" id="KAF2496981.1"/>
    </source>
</evidence>
<keyword evidence="3" id="KW-0378">Hydrolase</keyword>
<dbReference type="GO" id="GO:0016787">
    <property type="term" value="F:hydrolase activity"/>
    <property type="evidence" value="ECO:0007669"/>
    <property type="project" value="UniProtKB-KW"/>
</dbReference>